<evidence type="ECO:0000256" key="6">
    <source>
        <dbReference type="PROSITE-ProRule" id="PRU10137"/>
    </source>
</evidence>
<reference evidence="8 9" key="1">
    <citation type="submission" date="2018-04" db="EMBL/GenBank/DDBJ databases">
        <title>Genomic Encyclopedia of Archaeal and Bacterial Type Strains, Phase II (KMG-II): from individual species to whole genera.</title>
        <authorList>
            <person name="Goeker M."/>
        </authorList>
    </citation>
    <scope>NUCLEOTIDE SEQUENCE [LARGE SCALE GENOMIC DNA]</scope>
    <source>
        <strain evidence="8 9">DSM 45169</strain>
    </source>
</reference>
<dbReference type="EMBL" id="PZZP01000014">
    <property type="protein sequence ID" value="PTM50839.1"/>
    <property type="molecule type" value="Genomic_DNA"/>
</dbReference>
<dbReference type="GO" id="GO:0000150">
    <property type="term" value="F:DNA strand exchange activity"/>
    <property type="evidence" value="ECO:0007669"/>
    <property type="project" value="InterPro"/>
</dbReference>
<dbReference type="PANTHER" id="PTHR30461:SF26">
    <property type="entry name" value="RESOLVASE HOMOLOG YNEB"/>
    <property type="match status" value="1"/>
</dbReference>
<dbReference type="SMART" id="SM00857">
    <property type="entry name" value="Resolvase"/>
    <property type="match status" value="1"/>
</dbReference>
<dbReference type="PROSITE" id="PS00397">
    <property type="entry name" value="RECOMBINASES_1"/>
    <property type="match status" value="1"/>
</dbReference>
<protein>
    <submittedName>
        <fullName evidence="8">DNA invertase Pin-like site-specific DNA recombinase</fullName>
    </submittedName>
</protein>
<feature type="active site" description="O-(5'-phospho-DNA)-serine intermediate" evidence="5 6">
    <location>
        <position position="10"/>
    </location>
</feature>
<dbReference type="Gene3D" id="1.10.10.60">
    <property type="entry name" value="Homeodomain-like"/>
    <property type="match status" value="1"/>
</dbReference>
<feature type="domain" description="Resolvase/invertase-type recombinase catalytic" evidence="7">
    <location>
        <begin position="2"/>
        <end position="138"/>
    </location>
</feature>
<dbReference type="PANTHER" id="PTHR30461">
    <property type="entry name" value="DNA-INVERTASE FROM LAMBDOID PROPHAGE"/>
    <property type="match status" value="1"/>
</dbReference>
<dbReference type="SUPFAM" id="SSF46689">
    <property type="entry name" value="Homeodomain-like"/>
    <property type="match status" value="1"/>
</dbReference>
<keyword evidence="2" id="KW-0229">DNA integration</keyword>
<comment type="similarity">
    <text evidence="1">Belongs to the site-specific recombinase resolvase family.</text>
</comment>
<dbReference type="GO" id="GO:0003677">
    <property type="term" value="F:DNA binding"/>
    <property type="evidence" value="ECO:0007669"/>
    <property type="project" value="UniProtKB-KW"/>
</dbReference>
<proteinExistence type="inferred from homology"/>
<accession>A0A2T4YXG4</accession>
<evidence type="ECO:0000256" key="2">
    <source>
        <dbReference type="ARBA" id="ARBA00022908"/>
    </source>
</evidence>
<dbReference type="Proteomes" id="UP000241639">
    <property type="component" value="Unassembled WGS sequence"/>
</dbReference>
<dbReference type="Gene3D" id="3.40.50.1390">
    <property type="entry name" value="Resolvase, N-terminal catalytic domain"/>
    <property type="match status" value="1"/>
</dbReference>
<evidence type="ECO:0000256" key="3">
    <source>
        <dbReference type="ARBA" id="ARBA00023125"/>
    </source>
</evidence>
<comment type="caution">
    <text evidence="8">The sequence shown here is derived from an EMBL/GenBank/DDBJ whole genome shotgun (WGS) entry which is preliminary data.</text>
</comment>
<organism evidence="8 9">
    <name type="scientific">Desmospora activa DSM 45169</name>
    <dbReference type="NCBI Taxonomy" id="1121389"/>
    <lineage>
        <taxon>Bacteria</taxon>
        <taxon>Bacillati</taxon>
        <taxon>Bacillota</taxon>
        <taxon>Bacilli</taxon>
        <taxon>Bacillales</taxon>
        <taxon>Thermoactinomycetaceae</taxon>
        <taxon>Desmospora</taxon>
    </lineage>
</organism>
<sequence>MTIRGYIRVSSVDQNPQRQEQALKEMGADIVYVDKMSGGTRQRPQLAQMLDDLQPGDEVLIKELSRFSRSTVDTFDLVEEIRAKGASLKSLAEPWLDTRDDSPQSQFLLTVFSALAELERGMIRQRQKEGIAIAKKEGKYKGRPPKLTKNNPRVRVALEEYAKGERSVREIAQLYSISRSSLYRLAKEEGITR</sequence>
<keyword evidence="3" id="KW-0238">DNA-binding</keyword>
<evidence type="ECO:0000256" key="4">
    <source>
        <dbReference type="ARBA" id="ARBA00023172"/>
    </source>
</evidence>
<dbReference type="AlphaFoldDB" id="A0A2T4YXG4"/>
<gene>
    <name evidence="8" type="ORF">C8J48_3786</name>
</gene>
<keyword evidence="4" id="KW-0233">DNA recombination</keyword>
<evidence type="ECO:0000313" key="8">
    <source>
        <dbReference type="EMBL" id="PTM50839.1"/>
    </source>
</evidence>
<name>A0A2T4YXG4_9BACL</name>
<dbReference type="InterPro" id="IPR009057">
    <property type="entry name" value="Homeodomain-like_sf"/>
</dbReference>
<evidence type="ECO:0000256" key="1">
    <source>
        <dbReference type="ARBA" id="ARBA00009913"/>
    </source>
</evidence>
<dbReference type="InterPro" id="IPR036162">
    <property type="entry name" value="Resolvase-like_N_sf"/>
</dbReference>
<dbReference type="GO" id="GO:0015074">
    <property type="term" value="P:DNA integration"/>
    <property type="evidence" value="ECO:0007669"/>
    <property type="project" value="UniProtKB-KW"/>
</dbReference>
<dbReference type="Pfam" id="PF00239">
    <property type="entry name" value="Resolvase"/>
    <property type="match status" value="1"/>
</dbReference>
<dbReference type="SUPFAM" id="SSF53041">
    <property type="entry name" value="Resolvase-like"/>
    <property type="match status" value="1"/>
</dbReference>
<evidence type="ECO:0000256" key="5">
    <source>
        <dbReference type="PIRSR" id="PIRSR606118-50"/>
    </source>
</evidence>
<dbReference type="Pfam" id="PF02796">
    <property type="entry name" value="HTH_7"/>
    <property type="match status" value="1"/>
</dbReference>
<dbReference type="InterPro" id="IPR006120">
    <property type="entry name" value="Resolvase_HTH_dom"/>
</dbReference>
<dbReference type="InterPro" id="IPR006119">
    <property type="entry name" value="Resolv_N"/>
</dbReference>
<evidence type="ECO:0000259" key="7">
    <source>
        <dbReference type="PROSITE" id="PS51736"/>
    </source>
</evidence>
<dbReference type="CDD" id="cd03768">
    <property type="entry name" value="SR_ResInv"/>
    <property type="match status" value="1"/>
</dbReference>
<dbReference type="InterPro" id="IPR006118">
    <property type="entry name" value="Recombinase_CS"/>
</dbReference>
<keyword evidence="9" id="KW-1185">Reference proteome</keyword>
<dbReference type="InterPro" id="IPR050639">
    <property type="entry name" value="SSR_resolvase"/>
</dbReference>
<dbReference type="PROSITE" id="PS51736">
    <property type="entry name" value="RECOMBINASES_3"/>
    <property type="match status" value="1"/>
</dbReference>
<evidence type="ECO:0000313" key="9">
    <source>
        <dbReference type="Proteomes" id="UP000241639"/>
    </source>
</evidence>